<feature type="domain" description="Pop1 N-terminal" evidence="5">
    <location>
        <begin position="51"/>
        <end position="258"/>
    </location>
</feature>
<proteinExistence type="predicted"/>
<dbReference type="Pfam" id="PF08170">
    <property type="entry name" value="POPLD"/>
    <property type="match status" value="1"/>
</dbReference>
<keyword evidence="3" id="KW-0539">Nucleus</keyword>
<dbReference type="GeneID" id="92030068"/>
<evidence type="ECO:0000313" key="8">
    <source>
        <dbReference type="EMBL" id="KAK7536413.1"/>
    </source>
</evidence>
<keyword evidence="2" id="KW-0819">tRNA processing</keyword>
<evidence type="ECO:0000256" key="3">
    <source>
        <dbReference type="ARBA" id="ARBA00023242"/>
    </source>
</evidence>
<feature type="region of interest" description="Disordered" evidence="4">
    <location>
        <begin position="723"/>
        <end position="746"/>
    </location>
</feature>
<dbReference type="Proteomes" id="UP001360953">
    <property type="component" value="Unassembled WGS sequence"/>
</dbReference>
<dbReference type="Pfam" id="PF22770">
    <property type="entry name" value="POP1_C"/>
    <property type="match status" value="1"/>
</dbReference>
<evidence type="ECO:0000259" key="7">
    <source>
        <dbReference type="Pfam" id="PF22770"/>
    </source>
</evidence>
<evidence type="ECO:0000256" key="1">
    <source>
        <dbReference type="ARBA" id="ARBA00004123"/>
    </source>
</evidence>
<evidence type="ECO:0000256" key="4">
    <source>
        <dbReference type="SAM" id="MobiDB-lite"/>
    </source>
</evidence>
<feature type="compositionally biased region" description="Basic residues" evidence="4">
    <location>
        <begin position="729"/>
        <end position="741"/>
    </location>
</feature>
<dbReference type="Pfam" id="PF06978">
    <property type="entry name" value="POP1_N"/>
    <property type="match status" value="1"/>
</dbReference>
<feature type="domain" description="POP1 C-terminal" evidence="7">
    <location>
        <begin position="689"/>
        <end position="840"/>
    </location>
</feature>
<feature type="region of interest" description="Disordered" evidence="4">
    <location>
        <begin position="98"/>
        <end position="124"/>
    </location>
</feature>
<comment type="caution">
    <text evidence="8">The sequence shown here is derived from an EMBL/GenBank/DDBJ whole genome shotgun (WGS) entry which is preliminary data.</text>
</comment>
<dbReference type="InterPro" id="IPR039182">
    <property type="entry name" value="Pop1"/>
</dbReference>
<accession>A0ABR1LMJ4</accession>
<reference evidence="8 9" key="1">
    <citation type="submission" date="2024-04" db="EMBL/GenBank/DDBJ databases">
        <title>Phyllosticta paracitricarpa is synonymous to the EU quarantine fungus P. citricarpa based on phylogenomic analyses.</title>
        <authorList>
            <consortium name="Lawrence Berkeley National Laboratory"/>
            <person name="Van ingen-buijs V.A."/>
            <person name="Van westerhoven A.C."/>
            <person name="Haridas S."/>
            <person name="Skiadas P."/>
            <person name="Martin F."/>
            <person name="Groenewald J.Z."/>
            <person name="Crous P.W."/>
            <person name="Seidl M.F."/>
        </authorList>
    </citation>
    <scope>NUCLEOTIDE SEQUENCE [LARGE SCALE GENOMIC DNA]</scope>
    <source>
        <strain evidence="8 9">CPC 17464</strain>
    </source>
</reference>
<organism evidence="8 9">
    <name type="scientific">Phyllosticta citribraziliensis</name>
    <dbReference type="NCBI Taxonomy" id="989973"/>
    <lineage>
        <taxon>Eukaryota</taxon>
        <taxon>Fungi</taxon>
        <taxon>Dikarya</taxon>
        <taxon>Ascomycota</taxon>
        <taxon>Pezizomycotina</taxon>
        <taxon>Dothideomycetes</taxon>
        <taxon>Dothideomycetes incertae sedis</taxon>
        <taxon>Botryosphaeriales</taxon>
        <taxon>Phyllostictaceae</taxon>
        <taxon>Phyllosticta</taxon>
    </lineage>
</organism>
<feature type="region of interest" description="Disordered" evidence="4">
    <location>
        <begin position="1"/>
        <end position="29"/>
    </location>
</feature>
<dbReference type="InterPro" id="IPR012590">
    <property type="entry name" value="POPLD_dom"/>
</dbReference>
<feature type="domain" description="POPLD" evidence="6">
    <location>
        <begin position="529"/>
        <end position="634"/>
    </location>
</feature>
<dbReference type="InterPro" id="IPR055079">
    <property type="entry name" value="POP1_C"/>
</dbReference>
<evidence type="ECO:0000256" key="2">
    <source>
        <dbReference type="ARBA" id="ARBA00022694"/>
    </source>
</evidence>
<comment type="subcellular location">
    <subcellularLocation>
        <location evidence="1">Nucleus</location>
    </subcellularLocation>
</comment>
<gene>
    <name evidence="8" type="ORF">J3D65DRAFT_554003</name>
</gene>
<protein>
    <submittedName>
        <fullName evidence="8">Ribonucleases P/MRP protein subunit POP1-domain-containing protein</fullName>
    </submittedName>
</protein>
<dbReference type="RefSeq" id="XP_066654829.1">
    <property type="nucleotide sequence ID" value="XM_066797162.1"/>
</dbReference>
<feature type="compositionally biased region" description="Polar residues" evidence="4">
    <location>
        <begin position="9"/>
        <end position="18"/>
    </location>
</feature>
<evidence type="ECO:0000259" key="6">
    <source>
        <dbReference type="Pfam" id="PF08170"/>
    </source>
</evidence>
<dbReference type="PANTHER" id="PTHR22731">
    <property type="entry name" value="RIBONUCLEASES P/MRP PROTEIN SUBUNIT POP1"/>
    <property type="match status" value="1"/>
</dbReference>
<dbReference type="PANTHER" id="PTHR22731:SF3">
    <property type="entry name" value="RIBONUCLEASES P_MRP PROTEIN SUBUNIT POP1"/>
    <property type="match status" value="1"/>
</dbReference>
<dbReference type="SUPFAM" id="SSF103025">
    <property type="entry name" value="Folate-binding domain"/>
    <property type="match status" value="1"/>
</dbReference>
<feature type="region of interest" description="Disordered" evidence="4">
    <location>
        <begin position="489"/>
        <end position="508"/>
    </location>
</feature>
<dbReference type="InterPro" id="IPR009723">
    <property type="entry name" value="Pop1_N"/>
</dbReference>
<dbReference type="EMBL" id="JBBPEH010000007">
    <property type="protein sequence ID" value="KAK7536413.1"/>
    <property type="molecule type" value="Genomic_DNA"/>
</dbReference>
<keyword evidence="9" id="KW-1185">Reference proteome</keyword>
<name>A0ABR1LMJ4_9PEZI</name>
<evidence type="ECO:0000259" key="5">
    <source>
        <dbReference type="Pfam" id="PF06978"/>
    </source>
</evidence>
<evidence type="ECO:0000313" key="9">
    <source>
        <dbReference type="Proteomes" id="UP001360953"/>
    </source>
</evidence>
<sequence length="843" mass="94306">MADKRKQPPTAQQNTNNGRQKKRARTRDARQIAAQATGTAFKNGEIDVDKFVKARQFEIKALEDGMRNARKGLSTRAFQGVPRELRRRTASHNVKRVPKRLRPRAAREMAEDNTPTVQSRRRKPSGHMRLRLDNVKRLQTLSARAKTKTKKGPDAMDVGEDAIDRIQTRKARVKTQHLKNPPTPPARYRKRQLNKQWLPTHIFHTKRAHMTAPKEPLWRFAIPLSPTLKCYRPTHRASVTRGAVAWDMSYMSTIGLRGKEENIQNMLKDLGIGDAHDPEGLWQTKGEKWRNGSRAWSGWVLEKSASLQKPIAPVTIVWRSMSTKDDGKSSAQASSRPQKRSLLIRVHPSAFMQLWDHIRKLNAPVTVEDLRFEIGSIEITGPGATEALIGILSPVAQADVDGTPEAVWKQLGALNNLGHLPAGALLGFEVSDPRLHHPPRTVAPLNTKDSHSRLLTTLAEWPLDRTQTPPTVFDRSVRLAAQRSLPSQKSINRRKAVAKPGSYPEPKSSDPKIPLLLFASRGNGANAGTWTVLLPWKCVNAVWNSLMYYPLSTGGNVRFGGLDQKRQLAFEAGVPWFPGDFPGTEAGMKWDELETQRRHADWEKRPKGKRVAWESVRLGEGKKGEVGRGWACDWELLMDRGPGKFWLNQLATSWSDASKRLCHLSSQAASRALAAESPFLPNHQIAVFNIKLTIVTRGTPTTCARIYRLPRDQEARNKWLSLLPGPKSKNNRHKKAARRQPRPGTSSLEVEAYLASTLVDPSHDPFQAGTGDYPPIPDQEDLIGFITAGNYNLSEGRATGVGNLAMERILGTWKSSNASERTLCIVRNAGESIGRLAKWEFAE</sequence>